<keyword evidence="3" id="KW-1185">Reference proteome</keyword>
<feature type="compositionally biased region" description="Low complexity" evidence="1">
    <location>
        <begin position="796"/>
        <end position="810"/>
    </location>
</feature>
<comment type="caution">
    <text evidence="2">The sequence shown here is derived from an EMBL/GenBank/DDBJ whole genome shotgun (WGS) entry which is preliminary data.</text>
</comment>
<name>A0A9P8PSW3_9ASCO</name>
<feature type="compositionally biased region" description="Acidic residues" evidence="1">
    <location>
        <begin position="449"/>
        <end position="462"/>
    </location>
</feature>
<accession>A0A9P8PSW3</accession>
<dbReference type="AlphaFoldDB" id="A0A9P8PSW3"/>
<feature type="compositionally biased region" description="Polar residues" evidence="1">
    <location>
        <begin position="378"/>
        <end position="403"/>
    </location>
</feature>
<feature type="region of interest" description="Disordered" evidence="1">
    <location>
        <begin position="50"/>
        <end position="81"/>
    </location>
</feature>
<feature type="region of interest" description="Disordered" evidence="1">
    <location>
        <begin position="796"/>
        <end position="818"/>
    </location>
</feature>
<feature type="region of interest" description="Disordered" evidence="1">
    <location>
        <begin position="378"/>
        <end position="404"/>
    </location>
</feature>
<dbReference type="OrthoDB" id="3981312at2759"/>
<reference evidence="2" key="2">
    <citation type="submission" date="2021-01" db="EMBL/GenBank/DDBJ databases">
        <authorList>
            <person name="Schikora-Tamarit M.A."/>
        </authorList>
    </citation>
    <scope>NUCLEOTIDE SEQUENCE</scope>
    <source>
        <strain evidence="2">CBS6341</strain>
    </source>
</reference>
<evidence type="ECO:0000313" key="2">
    <source>
        <dbReference type="EMBL" id="KAH3677050.1"/>
    </source>
</evidence>
<dbReference type="EMBL" id="JAEUBF010000556">
    <property type="protein sequence ID" value="KAH3677050.1"/>
    <property type="molecule type" value="Genomic_DNA"/>
</dbReference>
<feature type="region of interest" description="Disordered" evidence="1">
    <location>
        <begin position="276"/>
        <end position="316"/>
    </location>
</feature>
<feature type="region of interest" description="Disordered" evidence="1">
    <location>
        <begin position="425"/>
        <end position="463"/>
    </location>
</feature>
<organism evidence="2 3">
    <name type="scientific">Wickerhamomyces mucosus</name>
    <dbReference type="NCBI Taxonomy" id="1378264"/>
    <lineage>
        <taxon>Eukaryota</taxon>
        <taxon>Fungi</taxon>
        <taxon>Dikarya</taxon>
        <taxon>Ascomycota</taxon>
        <taxon>Saccharomycotina</taxon>
        <taxon>Saccharomycetes</taxon>
        <taxon>Phaffomycetales</taxon>
        <taxon>Wickerhamomycetaceae</taxon>
        <taxon>Wickerhamomyces</taxon>
    </lineage>
</organism>
<feature type="compositionally biased region" description="Polar residues" evidence="1">
    <location>
        <begin position="436"/>
        <end position="445"/>
    </location>
</feature>
<dbReference type="Proteomes" id="UP000769528">
    <property type="component" value="Unassembled WGS sequence"/>
</dbReference>
<feature type="compositionally biased region" description="Polar residues" evidence="1">
    <location>
        <begin position="292"/>
        <end position="309"/>
    </location>
</feature>
<feature type="compositionally biased region" description="Polar residues" evidence="1">
    <location>
        <begin position="276"/>
        <end position="285"/>
    </location>
</feature>
<reference evidence="2" key="1">
    <citation type="journal article" date="2021" name="Open Biol.">
        <title>Shared evolutionary footprints suggest mitochondrial oxidative damage underlies multiple complex I losses in fungi.</title>
        <authorList>
            <person name="Schikora-Tamarit M.A."/>
            <person name="Marcet-Houben M."/>
            <person name="Nosek J."/>
            <person name="Gabaldon T."/>
        </authorList>
    </citation>
    <scope>NUCLEOTIDE SEQUENCE</scope>
    <source>
        <strain evidence="2">CBS6341</strain>
    </source>
</reference>
<feature type="compositionally biased region" description="Low complexity" evidence="1">
    <location>
        <begin position="200"/>
        <end position="219"/>
    </location>
</feature>
<protein>
    <submittedName>
        <fullName evidence="2">Uncharacterized protein</fullName>
    </submittedName>
</protein>
<feature type="compositionally biased region" description="Polar residues" evidence="1">
    <location>
        <begin position="50"/>
        <end position="68"/>
    </location>
</feature>
<sequence length="841" mass="94719">MSFEKGHKRRPTSIATSVIFGERSLDRTFTNEIDKAYITSDGQILQSSMVKSGSPSKRQLTGSTSQVRFSLPPQSDDSFTDEDSFSFNDNSFEKKVIFNTESKQLLDPLESRGRTTEKVGDSLRALLSRSPDRYKLHIRPESKISEHLIPIPVELQLPPTLSPKAKSKRRPASLVFNGNFYEPLDKSFLSTVSKQKSYRQSKSLPSSPLPKSTQTTSKKVVIPDLSKSALFGIAQRKPQELDNEQEILNPSQAALKQNNQLNQKFSFPSLSSKAVATEKQNTSINGKGKLLPSSNDKSNSEYNGQNSSKGIKEASPSKGLAIFSENGDLHRPIREGFGHFVPIGDSILQPTQNSIKFHRHKRSQSQIIDFPAEEFDSVKTQSGLKDSDCHQTSSQQPDFSSLSIPPLYPTTDIIEDNSQDSIQTSENFDAEPEEISLQNKNTSVHNEGIEQEDEDEDEETSYDETTQLIDLGNLIISSANGHQFTENDFADLEKDINSSSRSYSVAKFSNSPKVHPSIDDISIEEIIIEKTADDQSLKLLMVPENLSKPLVPLGPYLQQEKVYPSDIVEGDLIRDNNHAKFLLQKQRESPLLSQSSYESQLSEPFSNTSSVQTQASSYIATPALTVDLTNDEYDVTFVKNNFNRVDSFRSIVKRLSNGDLRETIVLDDEIDCRPSSKLNHDKAKSVSDIVEGEESGRCFSSFSFETIASEVQLHHTSYHDVRVSQNRKSWSHSPRMYTKENKSVIELCDDTMHRSVNIMDELRRQKTILLKKQQELLKQQKEERDKLTRIQDLQKQLQKNKSQASLSSLSTTPSSVRTASSQYYDYANSQSYNFQTFMNEN</sequence>
<feature type="region of interest" description="Disordered" evidence="1">
    <location>
        <begin position="199"/>
        <end position="219"/>
    </location>
</feature>
<proteinExistence type="predicted"/>
<evidence type="ECO:0000313" key="3">
    <source>
        <dbReference type="Proteomes" id="UP000769528"/>
    </source>
</evidence>
<gene>
    <name evidence="2" type="ORF">WICMUC_001956</name>
</gene>
<evidence type="ECO:0000256" key="1">
    <source>
        <dbReference type="SAM" id="MobiDB-lite"/>
    </source>
</evidence>